<evidence type="ECO:0000256" key="5">
    <source>
        <dbReference type="ARBA" id="ARBA00022670"/>
    </source>
</evidence>
<feature type="region of interest" description="Disordered" evidence="12">
    <location>
        <begin position="367"/>
        <end position="410"/>
    </location>
</feature>
<dbReference type="Gene3D" id="3.30.40.10">
    <property type="entry name" value="Zinc/RING finger domain, C3HC4 (zinc finger)"/>
    <property type="match status" value="1"/>
</dbReference>
<dbReference type="GO" id="GO:0004843">
    <property type="term" value="F:cysteine-type deubiquitinase activity"/>
    <property type="evidence" value="ECO:0007669"/>
    <property type="project" value="UniProtKB-EC"/>
</dbReference>
<gene>
    <name evidence="14" type="ORF">MPUS1402_LOCUS11367</name>
</gene>
<dbReference type="PANTHER" id="PTHR21646">
    <property type="entry name" value="UBIQUITIN CARBOXYL-TERMINAL HYDROLASE"/>
    <property type="match status" value="1"/>
</dbReference>
<evidence type="ECO:0000313" key="14">
    <source>
        <dbReference type="EMBL" id="CAD8248757.1"/>
    </source>
</evidence>
<reference evidence="14" key="1">
    <citation type="submission" date="2021-01" db="EMBL/GenBank/DDBJ databases">
        <authorList>
            <person name="Corre E."/>
            <person name="Pelletier E."/>
            <person name="Niang G."/>
            <person name="Scheremetjew M."/>
            <person name="Finn R."/>
            <person name="Kale V."/>
            <person name="Holt S."/>
            <person name="Cochrane G."/>
            <person name="Meng A."/>
            <person name="Brown T."/>
            <person name="Cohen L."/>
        </authorList>
    </citation>
    <scope>NUCLEOTIDE SEQUENCE</scope>
    <source>
        <strain evidence="14">RCC1614</strain>
    </source>
</reference>
<evidence type="ECO:0000256" key="4">
    <source>
        <dbReference type="ARBA" id="ARBA00012759"/>
    </source>
</evidence>
<keyword evidence="10" id="KW-0804">Transcription</keyword>
<keyword evidence="8" id="KW-0788">Thiol protease</keyword>
<comment type="subcellular location">
    <subcellularLocation>
        <location evidence="2">Nucleus</location>
    </subcellularLocation>
</comment>
<evidence type="ECO:0000256" key="11">
    <source>
        <dbReference type="ARBA" id="ARBA00023242"/>
    </source>
</evidence>
<evidence type="ECO:0000256" key="6">
    <source>
        <dbReference type="ARBA" id="ARBA00022786"/>
    </source>
</evidence>
<evidence type="ECO:0000256" key="9">
    <source>
        <dbReference type="ARBA" id="ARBA00023015"/>
    </source>
</evidence>
<dbReference type="AlphaFoldDB" id="A0A7R9Y690"/>
<comment type="similarity">
    <text evidence="3">Belongs to the peptidase C19 family.</text>
</comment>
<protein>
    <recommendedName>
        <fullName evidence="4">ubiquitinyl hydrolase 1</fullName>
        <ecNumber evidence="4">3.4.19.12</ecNumber>
    </recommendedName>
</protein>
<keyword evidence="6" id="KW-0833">Ubl conjugation pathway</keyword>
<evidence type="ECO:0000259" key="13">
    <source>
        <dbReference type="PROSITE" id="PS50235"/>
    </source>
</evidence>
<comment type="catalytic activity">
    <reaction evidence="1">
        <text>Thiol-dependent hydrolysis of ester, thioester, amide, peptide and isopeptide bonds formed by the C-terminal Gly of ubiquitin (a 76-residue protein attached to proteins as an intracellular targeting signal).</text>
        <dbReference type="EC" id="3.4.19.12"/>
    </reaction>
</comment>
<dbReference type="Pfam" id="PF00443">
    <property type="entry name" value="UCH"/>
    <property type="match status" value="1"/>
</dbReference>
<dbReference type="GO" id="GO:0006508">
    <property type="term" value="P:proteolysis"/>
    <property type="evidence" value="ECO:0007669"/>
    <property type="project" value="UniProtKB-KW"/>
</dbReference>
<evidence type="ECO:0000256" key="7">
    <source>
        <dbReference type="ARBA" id="ARBA00022801"/>
    </source>
</evidence>
<keyword evidence="11" id="KW-0539">Nucleus</keyword>
<dbReference type="InterPro" id="IPR001394">
    <property type="entry name" value="Peptidase_C19_UCH"/>
</dbReference>
<evidence type="ECO:0000256" key="2">
    <source>
        <dbReference type="ARBA" id="ARBA00004123"/>
    </source>
</evidence>
<dbReference type="Gene3D" id="3.90.70.10">
    <property type="entry name" value="Cysteine proteinases"/>
    <property type="match status" value="1"/>
</dbReference>
<evidence type="ECO:0000256" key="10">
    <source>
        <dbReference type="ARBA" id="ARBA00023163"/>
    </source>
</evidence>
<accession>A0A7R9Y690</accession>
<evidence type="ECO:0000256" key="12">
    <source>
        <dbReference type="SAM" id="MobiDB-lite"/>
    </source>
</evidence>
<dbReference type="EC" id="3.4.19.12" evidence="4"/>
<dbReference type="GO" id="GO:0016579">
    <property type="term" value="P:protein deubiquitination"/>
    <property type="evidence" value="ECO:0007669"/>
    <property type="project" value="InterPro"/>
</dbReference>
<proteinExistence type="inferred from homology"/>
<evidence type="ECO:0000256" key="1">
    <source>
        <dbReference type="ARBA" id="ARBA00000707"/>
    </source>
</evidence>
<feature type="domain" description="USP" evidence="13">
    <location>
        <begin position="210"/>
        <end position="653"/>
    </location>
</feature>
<dbReference type="PANTHER" id="PTHR21646:SF33">
    <property type="entry name" value="UBIQUITIN CARBOXYL-TERMINAL HYDROLASE 22"/>
    <property type="match status" value="1"/>
</dbReference>
<keyword evidence="5" id="KW-0645">Protease</keyword>
<feature type="compositionally biased region" description="Low complexity" evidence="12">
    <location>
        <begin position="367"/>
        <end position="378"/>
    </location>
</feature>
<dbReference type="SUPFAM" id="SSF54001">
    <property type="entry name" value="Cysteine proteinases"/>
    <property type="match status" value="1"/>
</dbReference>
<keyword evidence="9" id="KW-0805">Transcription regulation</keyword>
<dbReference type="InterPro" id="IPR050185">
    <property type="entry name" value="Ub_carboxyl-term_hydrolase"/>
</dbReference>
<keyword evidence="7" id="KW-0378">Hydrolase</keyword>
<name>A0A7R9Y690_MICPS</name>
<dbReference type="EMBL" id="HBDY01015004">
    <property type="protein sequence ID" value="CAD8248757.1"/>
    <property type="molecule type" value="Transcribed_RNA"/>
</dbReference>
<feature type="compositionally biased region" description="Basic residues" evidence="12">
    <location>
        <begin position="15"/>
        <end position="24"/>
    </location>
</feature>
<sequence>MTGTATTPPAVASGKKTRGPKPKPRQLGQCSHLKTFLAHGGTRVFAPLARCCLAAKFPGQMPKTRMDATMACLGCAKLCTRAQAPAHMKSQPPPPAGSTNTVNAHCVYADVERAELFCAACSTYVYALEFDKTVNGVAAVATGVGATTGGAEKRAAGDGDGDAIAGEEGGSNKKRKKTTPRTQLAKMDVHAAGGAPLASVNAHGVPRGLRGFANLGNTCFLSTVMQAVVRAPNVGGFFLRDGHNRHACGRERAERWTAAASAEDEHCLACELDGLVGEAYSGSGEPIVPSAFLHSWWRQSSEHLAKHRQHDAHEFFLSLVATVHTNLCPHERRRRGVGVALKPATPPESSPAPTGWIVSQITGESAASEGAAAKAETGAGAGAGGSGEISAAPPKSPDENGGANPQAPPARSEYCECVLHRAFAGSLRSDVTCKRCGHTSTVNDPTVGLSLDVPVPLGADGRRGGKGRGGGSGGGPGITLEGCLRQFARPETLSIDGDVFPCARCGDTATPKMKQMAIRRLPPTLALHLKRFEHGGAKKQNAHGDGGGSKIESHVSFPFVLPMRAYCASTAIRERYGNRLTPMSDGGGGADDPKNYDLFAVVVHSGQGSDSGHYIAYVQWQGAWFRCDDHQVTRADPITVATAQAYLLFYQARPTPPP</sequence>
<evidence type="ECO:0000256" key="3">
    <source>
        <dbReference type="ARBA" id="ARBA00009085"/>
    </source>
</evidence>
<evidence type="ECO:0000256" key="8">
    <source>
        <dbReference type="ARBA" id="ARBA00022807"/>
    </source>
</evidence>
<dbReference type="GO" id="GO:0005634">
    <property type="term" value="C:nucleus"/>
    <property type="evidence" value="ECO:0007669"/>
    <property type="project" value="UniProtKB-SubCell"/>
</dbReference>
<dbReference type="InterPro" id="IPR013083">
    <property type="entry name" value="Znf_RING/FYVE/PHD"/>
</dbReference>
<feature type="region of interest" description="Disordered" evidence="12">
    <location>
        <begin position="149"/>
        <end position="181"/>
    </location>
</feature>
<dbReference type="InterPro" id="IPR038765">
    <property type="entry name" value="Papain-like_cys_pep_sf"/>
</dbReference>
<organism evidence="14">
    <name type="scientific">Micromonas pusilla</name>
    <name type="common">Picoplanktonic green alga</name>
    <name type="synonym">Chromulina pusilla</name>
    <dbReference type="NCBI Taxonomy" id="38833"/>
    <lineage>
        <taxon>Eukaryota</taxon>
        <taxon>Viridiplantae</taxon>
        <taxon>Chlorophyta</taxon>
        <taxon>Mamiellophyceae</taxon>
        <taxon>Mamiellales</taxon>
        <taxon>Mamiellaceae</taxon>
        <taxon>Micromonas</taxon>
    </lineage>
</organism>
<dbReference type="PROSITE" id="PS00973">
    <property type="entry name" value="USP_2"/>
    <property type="match status" value="1"/>
</dbReference>
<dbReference type="InterPro" id="IPR018200">
    <property type="entry name" value="USP_CS"/>
</dbReference>
<dbReference type="PROSITE" id="PS50235">
    <property type="entry name" value="USP_3"/>
    <property type="match status" value="1"/>
</dbReference>
<dbReference type="InterPro" id="IPR028889">
    <property type="entry name" value="USP"/>
</dbReference>
<feature type="region of interest" description="Disordered" evidence="12">
    <location>
        <begin position="1"/>
        <end position="27"/>
    </location>
</feature>